<dbReference type="SUPFAM" id="SSF46785">
    <property type="entry name" value="Winged helix' DNA-binding domain"/>
    <property type="match status" value="1"/>
</dbReference>
<reference evidence="6 7" key="1">
    <citation type="submission" date="2017-04" db="EMBL/GenBank/DDBJ databases">
        <authorList>
            <person name="Afonso C.L."/>
            <person name="Miller P.J."/>
            <person name="Scott M.A."/>
            <person name="Spackman E."/>
            <person name="Goraichik I."/>
            <person name="Dimitrov K.M."/>
            <person name="Suarez D.L."/>
            <person name="Swayne D.E."/>
        </authorList>
    </citation>
    <scope>NUCLEOTIDE SEQUENCE [LARGE SCALE GENOMIC DNA]</scope>
    <source>
        <strain evidence="6 7">USBA 355</strain>
    </source>
</reference>
<dbReference type="Gene3D" id="1.10.10.10">
    <property type="entry name" value="Winged helix-like DNA-binding domain superfamily/Winged helix DNA-binding domain"/>
    <property type="match status" value="1"/>
</dbReference>
<feature type="domain" description="HTH lysR-type" evidence="5">
    <location>
        <begin position="4"/>
        <end position="62"/>
    </location>
</feature>
<dbReference type="GO" id="GO:0043565">
    <property type="term" value="F:sequence-specific DNA binding"/>
    <property type="evidence" value="ECO:0007669"/>
    <property type="project" value="TreeGrafter"/>
</dbReference>
<evidence type="ECO:0000259" key="5">
    <source>
        <dbReference type="PROSITE" id="PS50931"/>
    </source>
</evidence>
<sequence>MQPLDWNDLRHLLAAARAGTLAGAAADLGVDATTVSRRLAALERALGARLLERAGDGRLRPSEAGRRALVHAEEIERAAGRLGGSVAGADRESAGTVRLTAVPLIAERLLVPALPDLFAAHPGLRLELVAEPADLSLTRRQADMALRLARPRGSSRSVVARRIGRLAYGVYAPAAMPAADAEALPWLTFDEAWAHLPPARWIAAALAREGRPAALAANDGATLLEAAAAGLGRTLLPDAVAGRDPRLRRLSGPAGPAGLPVRELWLLVHAELRGLARIAAVAGWLAALLPQDA</sequence>
<name>A0A1Y6BB19_9PROT</name>
<keyword evidence="7" id="KW-1185">Reference proteome</keyword>
<evidence type="ECO:0000256" key="4">
    <source>
        <dbReference type="ARBA" id="ARBA00023163"/>
    </source>
</evidence>
<dbReference type="InterPro" id="IPR000847">
    <property type="entry name" value="LysR_HTH_N"/>
</dbReference>
<dbReference type="PROSITE" id="PS50931">
    <property type="entry name" value="HTH_LYSR"/>
    <property type="match status" value="1"/>
</dbReference>
<keyword evidence="2" id="KW-0805">Transcription regulation</keyword>
<dbReference type="EMBL" id="FWZX01000003">
    <property type="protein sequence ID" value="SMF02236.1"/>
    <property type="molecule type" value="Genomic_DNA"/>
</dbReference>
<gene>
    <name evidence="6" type="ORF">SAMN05428998_10335</name>
</gene>
<dbReference type="PANTHER" id="PTHR30537">
    <property type="entry name" value="HTH-TYPE TRANSCRIPTIONAL REGULATOR"/>
    <property type="match status" value="1"/>
</dbReference>
<dbReference type="STRING" id="560819.SAMN05428998_10335"/>
<protein>
    <submittedName>
        <fullName evidence="6">Transcriptional regulator, LysR family</fullName>
    </submittedName>
</protein>
<dbReference type="Pfam" id="PF00126">
    <property type="entry name" value="HTH_1"/>
    <property type="match status" value="1"/>
</dbReference>
<dbReference type="SUPFAM" id="SSF53850">
    <property type="entry name" value="Periplasmic binding protein-like II"/>
    <property type="match status" value="1"/>
</dbReference>
<dbReference type="Proteomes" id="UP000192917">
    <property type="component" value="Unassembled WGS sequence"/>
</dbReference>
<dbReference type="GO" id="GO:0006351">
    <property type="term" value="P:DNA-templated transcription"/>
    <property type="evidence" value="ECO:0007669"/>
    <property type="project" value="TreeGrafter"/>
</dbReference>
<organism evidence="6 7">
    <name type="scientific">Tistlia consotensis USBA 355</name>
    <dbReference type="NCBI Taxonomy" id="560819"/>
    <lineage>
        <taxon>Bacteria</taxon>
        <taxon>Pseudomonadati</taxon>
        <taxon>Pseudomonadota</taxon>
        <taxon>Alphaproteobacteria</taxon>
        <taxon>Rhodospirillales</taxon>
        <taxon>Rhodovibrionaceae</taxon>
        <taxon>Tistlia</taxon>
    </lineage>
</organism>
<dbReference type="RefSeq" id="WP_085121491.1">
    <property type="nucleotide sequence ID" value="NZ_FWZX01000003.1"/>
</dbReference>
<comment type="similarity">
    <text evidence="1">Belongs to the LysR transcriptional regulatory family.</text>
</comment>
<keyword evidence="4" id="KW-0804">Transcription</keyword>
<evidence type="ECO:0000256" key="3">
    <source>
        <dbReference type="ARBA" id="ARBA00023125"/>
    </source>
</evidence>
<dbReference type="GO" id="GO:0003700">
    <property type="term" value="F:DNA-binding transcription factor activity"/>
    <property type="evidence" value="ECO:0007669"/>
    <property type="project" value="InterPro"/>
</dbReference>
<dbReference type="Pfam" id="PF03466">
    <property type="entry name" value="LysR_substrate"/>
    <property type="match status" value="1"/>
</dbReference>
<accession>A0A1Y6BB19</accession>
<dbReference type="Gene3D" id="3.40.190.290">
    <property type="match status" value="1"/>
</dbReference>
<keyword evidence="3" id="KW-0238">DNA-binding</keyword>
<evidence type="ECO:0000256" key="2">
    <source>
        <dbReference type="ARBA" id="ARBA00023015"/>
    </source>
</evidence>
<dbReference type="PANTHER" id="PTHR30537:SF3">
    <property type="entry name" value="TRANSCRIPTIONAL REGULATORY PROTEIN"/>
    <property type="match status" value="1"/>
</dbReference>
<dbReference type="InterPro" id="IPR058163">
    <property type="entry name" value="LysR-type_TF_proteobact-type"/>
</dbReference>
<evidence type="ECO:0000256" key="1">
    <source>
        <dbReference type="ARBA" id="ARBA00009437"/>
    </source>
</evidence>
<dbReference type="InterPro" id="IPR005119">
    <property type="entry name" value="LysR_subst-bd"/>
</dbReference>
<dbReference type="InterPro" id="IPR036388">
    <property type="entry name" value="WH-like_DNA-bd_sf"/>
</dbReference>
<evidence type="ECO:0000313" key="7">
    <source>
        <dbReference type="Proteomes" id="UP000192917"/>
    </source>
</evidence>
<dbReference type="AlphaFoldDB" id="A0A1Y6BB19"/>
<dbReference type="InterPro" id="IPR036390">
    <property type="entry name" value="WH_DNA-bd_sf"/>
</dbReference>
<proteinExistence type="inferred from homology"/>
<evidence type="ECO:0000313" key="6">
    <source>
        <dbReference type="EMBL" id="SMF02236.1"/>
    </source>
</evidence>